<feature type="compositionally biased region" description="Basic and acidic residues" evidence="1">
    <location>
        <begin position="114"/>
        <end position="127"/>
    </location>
</feature>
<reference evidence="2 3" key="1">
    <citation type="submission" date="2022-04" db="EMBL/GenBank/DDBJ databases">
        <title>Rhizobium coralii sp. nov., isolated from coral Turbinaria peltata.</title>
        <authorList>
            <person name="Sun H."/>
        </authorList>
    </citation>
    <scope>NUCLEOTIDE SEQUENCE [LARGE SCALE GENOMIC DNA]</scope>
    <source>
        <strain evidence="2 3">NTR19</strain>
    </source>
</reference>
<evidence type="ECO:0000313" key="3">
    <source>
        <dbReference type="Proteomes" id="UP001202827"/>
    </source>
</evidence>
<keyword evidence="3" id="KW-1185">Reference proteome</keyword>
<gene>
    <name evidence="2" type="ORF">M0654_19705</name>
</gene>
<organism evidence="2 3">
    <name type="scientific">Neorhizobium turbinariae</name>
    <dbReference type="NCBI Taxonomy" id="2937795"/>
    <lineage>
        <taxon>Bacteria</taxon>
        <taxon>Pseudomonadati</taxon>
        <taxon>Pseudomonadota</taxon>
        <taxon>Alphaproteobacteria</taxon>
        <taxon>Hyphomicrobiales</taxon>
        <taxon>Rhizobiaceae</taxon>
        <taxon>Rhizobium/Agrobacterium group</taxon>
        <taxon>Neorhizobium</taxon>
    </lineage>
</organism>
<evidence type="ECO:0008006" key="4">
    <source>
        <dbReference type="Google" id="ProtNLM"/>
    </source>
</evidence>
<dbReference type="RefSeq" id="WP_248684530.1">
    <property type="nucleotide sequence ID" value="NZ_JALPRY010000024.1"/>
</dbReference>
<proteinExistence type="predicted"/>
<protein>
    <recommendedName>
        <fullName evidence="4">J domain-containing protein</fullName>
    </recommendedName>
</protein>
<evidence type="ECO:0000256" key="1">
    <source>
        <dbReference type="SAM" id="MobiDB-lite"/>
    </source>
</evidence>
<dbReference type="Proteomes" id="UP001202827">
    <property type="component" value="Unassembled WGS sequence"/>
</dbReference>
<dbReference type="EMBL" id="JALPRY010000024">
    <property type="protein sequence ID" value="MCK8782209.1"/>
    <property type="molecule type" value="Genomic_DNA"/>
</dbReference>
<feature type="region of interest" description="Disordered" evidence="1">
    <location>
        <begin position="107"/>
        <end position="127"/>
    </location>
</feature>
<sequence>MSEVTMLFGQSIFQSVLTRLDQESASDEAEDTGVEFRIRSLGMGFVAATVETDEAPATRTDAYFAFEPDPEIAELEVEPEPEAPPPVPAHLLRLSEREIAEDLRLSDADTETSLGEKRRQFAKANHPDRVAPEYREMATIRMTTANLLIDRAIKNSFWR</sequence>
<evidence type="ECO:0000313" key="2">
    <source>
        <dbReference type="EMBL" id="MCK8782209.1"/>
    </source>
</evidence>
<name>A0ABT0IWG1_9HYPH</name>
<accession>A0ABT0IWG1</accession>
<comment type="caution">
    <text evidence="2">The sequence shown here is derived from an EMBL/GenBank/DDBJ whole genome shotgun (WGS) entry which is preliminary data.</text>
</comment>